<accession>A0A0K1H0B3</accession>
<reference evidence="2 3" key="1">
    <citation type="journal article" date="2016" name="BMC Genomics">
        <title>A novel strain of cynomolgus macaque cytomegalovirus: implications for host-virus co-evolution.</title>
        <authorList>
            <person name="Russell J.N."/>
            <person name="Marsh A.K."/>
            <person name="Willer D.O."/>
            <person name="Ambagala A.P."/>
            <person name="Dzamba M."/>
            <person name="Chan J.K."/>
            <person name="Pilon R."/>
            <person name="Fournier J."/>
            <person name="Brudno M."/>
            <person name="Antony J.M."/>
            <person name="Sandstrom P."/>
            <person name="Evans B.J."/>
            <person name="MacDonald K.S."/>
        </authorList>
    </citation>
    <scope>NUCLEOTIDE SEQUENCE [LARGE SCALE GENOMIC DNA]</scope>
    <source>
        <strain evidence="2">Mauritius</strain>
    </source>
</reference>
<feature type="transmembrane region" description="Helical" evidence="1">
    <location>
        <begin position="6"/>
        <end position="26"/>
    </location>
</feature>
<evidence type="ECO:0000313" key="3">
    <source>
        <dbReference type="Proteomes" id="UP000118435"/>
    </source>
</evidence>
<dbReference type="Proteomes" id="UP000118435">
    <property type="component" value="Segment"/>
</dbReference>
<keyword evidence="1" id="KW-0812">Transmembrane</keyword>
<evidence type="ECO:0000256" key="1">
    <source>
        <dbReference type="SAM" id="Phobius"/>
    </source>
</evidence>
<proteinExistence type="predicted"/>
<gene>
    <name evidence="2" type="primary">Cy253</name>
</gene>
<protein>
    <submittedName>
        <fullName evidence="2">Uncharacterized protein</fullName>
    </submittedName>
</protein>
<organism evidence="2 3">
    <name type="scientific">Cynomolgus macaque cytomegalovirus strain Mauritius</name>
    <dbReference type="NCBI Taxonomy" id="1690255"/>
    <lineage>
        <taxon>Viruses</taxon>
        <taxon>Duplodnaviria</taxon>
        <taxon>Heunggongvirae</taxon>
        <taxon>Peploviricota</taxon>
        <taxon>Herviviricetes</taxon>
        <taxon>Herpesvirales</taxon>
        <taxon>Orthoherpesviridae</taxon>
        <taxon>Betaherpesvirinae</taxon>
        <taxon>Cytomegalovirus</taxon>
        <taxon>Cytomegalovirus macacinebeta3</taxon>
    </lineage>
</organism>
<evidence type="ECO:0000313" key="2">
    <source>
        <dbReference type="EMBL" id="AKT72845.1"/>
    </source>
</evidence>
<sequence length="107" mass="12663">MRTSFSLTVMVLPSTVMLSVWIMRLLTAHNLRFRFPHGWRLRLRRGFRAGVERIASIFTVWSVPPSWPFPPSEWWMYAGVPPYSPFDPFDDLGPFGMNSYEDYPWTF</sequence>
<keyword evidence="1" id="KW-0472">Membrane</keyword>
<dbReference type="EMBL" id="KP796148">
    <property type="protein sequence ID" value="AKT72845.1"/>
    <property type="molecule type" value="Genomic_DNA"/>
</dbReference>
<name>A0A0K1H0B3_9BETA</name>
<keyword evidence="1" id="KW-1133">Transmembrane helix</keyword>